<protein>
    <submittedName>
        <fullName evidence="2">Uncharacterized protein</fullName>
    </submittedName>
</protein>
<dbReference type="EMBL" id="BRYB01006621">
    <property type="protein sequence ID" value="GMI53416.1"/>
    <property type="molecule type" value="Genomic_DNA"/>
</dbReference>
<name>A0ABQ6NCB7_9STRA</name>
<accession>A0ABQ6NCB7</accession>
<reference evidence="2 3" key="1">
    <citation type="journal article" date="2023" name="Commun. Biol.">
        <title>Genome analysis of Parmales, the sister group of diatoms, reveals the evolutionary specialization of diatoms from phago-mixotrophs to photoautotrophs.</title>
        <authorList>
            <person name="Ban H."/>
            <person name="Sato S."/>
            <person name="Yoshikawa S."/>
            <person name="Yamada K."/>
            <person name="Nakamura Y."/>
            <person name="Ichinomiya M."/>
            <person name="Sato N."/>
            <person name="Blanc-Mathieu R."/>
            <person name="Endo H."/>
            <person name="Kuwata A."/>
            <person name="Ogata H."/>
        </authorList>
    </citation>
    <scope>NUCLEOTIDE SEQUENCE [LARGE SCALE GENOMIC DNA]</scope>
</reference>
<proteinExistence type="predicted"/>
<keyword evidence="1" id="KW-0472">Membrane</keyword>
<dbReference type="Proteomes" id="UP001165060">
    <property type="component" value="Unassembled WGS sequence"/>
</dbReference>
<comment type="caution">
    <text evidence="2">The sequence shown here is derived from an EMBL/GenBank/DDBJ whole genome shotgun (WGS) entry which is preliminary data.</text>
</comment>
<evidence type="ECO:0000313" key="3">
    <source>
        <dbReference type="Proteomes" id="UP001165060"/>
    </source>
</evidence>
<keyword evidence="1" id="KW-0812">Transmembrane</keyword>
<keyword evidence="3" id="KW-1185">Reference proteome</keyword>
<feature type="transmembrane region" description="Helical" evidence="1">
    <location>
        <begin position="57"/>
        <end position="76"/>
    </location>
</feature>
<sequence>MMVGNESPLEQAGTWLDDLLIEYKVLPARSNTKGKSLLLAGASALLVWLVVHFHLGYVTAIVFSIPLFIVGTFIYTEHELSKDD</sequence>
<organism evidence="2 3">
    <name type="scientific">Tetraparma gracilis</name>
    <dbReference type="NCBI Taxonomy" id="2962635"/>
    <lineage>
        <taxon>Eukaryota</taxon>
        <taxon>Sar</taxon>
        <taxon>Stramenopiles</taxon>
        <taxon>Ochrophyta</taxon>
        <taxon>Bolidophyceae</taxon>
        <taxon>Parmales</taxon>
        <taxon>Triparmaceae</taxon>
        <taxon>Tetraparma</taxon>
    </lineage>
</organism>
<evidence type="ECO:0000256" key="1">
    <source>
        <dbReference type="SAM" id="Phobius"/>
    </source>
</evidence>
<keyword evidence="1" id="KW-1133">Transmembrane helix</keyword>
<gene>
    <name evidence="2" type="ORF">TeGR_g12154</name>
</gene>
<evidence type="ECO:0000313" key="2">
    <source>
        <dbReference type="EMBL" id="GMI53416.1"/>
    </source>
</evidence>